<name>A0A3A1YWM4_9GAMM</name>
<feature type="region of interest" description="Disordered" evidence="6">
    <location>
        <begin position="1"/>
        <end position="74"/>
    </location>
</feature>
<dbReference type="InterPro" id="IPR029063">
    <property type="entry name" value="SAM-dependent_MTases_sf"/>
</dbReference>
<evidence type="ECO:0000313" key="9">
    <source>
        <dbReference type="Proteomes" id="UP000265916"/>
    </source>
</evidence>
<evidence type="ECO:0000256" key="1">
    <source>
        <dbReference type="ARBA" id="ARBA00022603"/>
    </source>
</evidence>
<sequence length="588" mass="66107">MIDNKTSFKPHRKSETSPSSGKTNSKNNQTSPNKKQLNKGSQQGYKSHARPAQKKTSNSNRQSREKPSKIKQDFNSGLSYGLKQDLQQVVKDLDLRRLGVNQLKEQVWHNPRFQAALAIKAVLEDKKTLTLNLDGIIDDVNKGFVAELAYGVLRYLPQLNYIANKLLAKPFEARCYFAHLCLLGALYQLIYLRQAEHAAVYENVELVKRLYGAGVSTVVNACLRNFLRQDDELIEESQKVLLMPNWLHKELSQRVPEQQYQAMVQAMNTKAPLWLRINPQKTTVQSFTQALNEAGIAYALHEHLPQALCITSPLDVKLIPGYNQGWFSVQDLHAQLAGVILAQALVEENNSLSLEAKIQAPTNKGAASNNGLQPVPLIVDTCCSPGGKTTHLLEMYPQAQMIATDIDAQRLTRVHDNLSRLEQQAQIICADARYPEQWLPKAVEIAMAHDSQCRQQNLEQPVDLMLLDIPCSGTGVIRRHPDIKWLRSMQDIERLSQIQYDILTNSWQYVAVGGKLLYVSCSIMGQENEQVIQRFLAQQNNVAVVSLDNFAEQNLDAQAIVPTSVGLQLINQIERGDGFYYCLLTKTA</sequence>
<dbReference type="Gene3D" id="3.30.70.1170">
    <property type="entry name" value="Sun protein, domain 3"/>
    <property type="match status" value="1"/>
</dbReference>
<dbReference type="SUPFAM" id="SSF53335">
    <property type="entry name" value="S-adenosyl-L-methionine-dependent methyltransferases"/>
    <property type="match status" value="1"/>
</dbReference>
<feature type="compositionally biased region" description="Basic and acidic residues" evidence="6">
    <location>
        <begin position="62"/>
        <end position="72"/>
    </location>
</feature>
<dbReference type="SUPFAM" id="SSF48013">
    <property type="entry name" value="NusB-like"/>
    <property type="match status" value="1"/>
</dbReference>
<feature type="domain" description="SAM-dependent MTase RsmB/NOP-type" evidence="7">
    <location>
        <begin position="263"/>
        <end position="587"/>
    </location>
</feature>
<dbReference type="AlphaFoldDB" id="A0A3A1YWM4"/>
<dbReference type="NCBIfam" id="NF008149">
    <property type="entry name" value="PRK10901.1"/>
    <property type="match status" value="1"/>
</dbReference>
<dbReference type="InterPro" id="IPR035926">
    <property type="entry name" value="NusB-like_sf"/>
</dbReference>
<evidence type="ECO:0000313" key="8">
    <source>
        <dbReference type="EMBL" id="RIY40457.1"/>
    </source>
</evidence>
<dbReference type="Gene3D" id="1.10.940.10">
    <property type="entry name" value="NusB-like"/>
    <property type="match status" value="1"/>
</dbReference>
<feature type="binding site" evidence="5">
    <location>
        <position position="468"/>
    </location>
    <ligand>
        <name>S-adenosyl-L-methionine</name>
        <dbReference type="ChEBI" id="CHEBI:59789"/>
    </ligand>
</feature>
<dbReference type="InterPro" id="IPR006027">
    <property type="entry name" value="NusB_RsmB_TIM44"/>
</dbReference>
<evidence type="ECO:0000256" key="2">
    <source>
        <dbReference type="ARBA" id="ARBA00022679"/>
    </source>
</evidence>
<dbReference type="InterPro" id="IPR049560">
    <property type="entry name" value="MeTrfase_RsmB-F_NOP2_cat"/>
</dbReference>
<dbReference type="PRINTS" id="PR02008">
    <property type="entry name" value="RCMTFAMILY"/>
</dbReference>
<dbReference type="PANTHER" id="PTHR22807:SF61">
    <property type="entry name" value="NOL1_NOP2_SUN FAMILY PROTEIN _ ANTITERMINATION NUSB DOMAIN-CONTAINING PROTEIN"/>
    <property type="match status" value="1"/>
</dbReference>
<evidence type="ECO:0000256" key="3">
    <source>
        <dbReference type="ARBA" id="ARBA00022691"/>
    </source>
</evidence>
<dbReference type="Proteomes" id="UP000265916">
    <property type="component" value="Unassembled WGS sequence"/>
</dbReference>
<comment type="similarity">
    <text evidence="5">Belongs to the class I-like SAM-binding methyltransferase superfamily. RsmB/NOP family.</text>
</comment>
<dbReference type="Pfam" id="PF01189">
    <property type="entry name" value="Methyltr_RsmB-F"/>
    <property type="match status" value="1"/>
</dbReference>
<dbReference type="InterPro" id="IPR023267">
    <property type="entry name" value="RCMT"/>
</dbReference>
<proteinExistence type="inferred from homology"/>
<dbReference type="GO" id="GO:0005829">
    <property type="term" value="C:cytosol"/>
    <property type="evidence" value="ECO:0007669"/>
    <property type="project" value="TreeGrafter"/>
</dbReference>
<keyword evidence="3 5" id="KW-0949">S-adenosyl-L-methionine</keyword>
<dbReference type="GO" id="GO:0009383">
    <property type="term" value="F:rRNA (cytosine-C5-)-methyltransferase activity"/>
    <property type="evidence" value="ECO:0007669"/>
    <property type="project" value="TreeGrafter"/>
</dbReference>
<protein>
    <submittedName>
        <fullName evidence="8">16S rRNA (Cytosine(967)-C(5))-methyltransferase</fullName>
    </submittedName>
</protein>
<dbReference type="PANTHER" id="PTHR22807">
    <property type="entry name" value="NOP2 YEAST -RELATED NOL1/NOP2/FMU SUN DOMAIN-CONTAINING"/>
    <property type="match status" value="1"/>
</dbReference>
<dbReference type="GO" id="GO:0006355">
    <property type="term" value="P:regulation of DNA-templated transcription"/>
    <property type="evidence" value="ECO:0007669"/>
    <property type="project" value="InterPro"/>
</dbReference>
<evidence type="ECO:0000256" key="6">
    <source>
        <dbReference type="SAM" id="MobiDB-lite"/>
    </source>
</evidence>
<dbReference type="RefSeq" id="WP_119530045.1">
    <property type="nucleotide sequence ID" value="NZ_JBHSSP010000001.1"/>
</dbReference>
<dbReference type="GO" id="GO:0003723">
    <property type="term" value="F:RNA binding"/>
    <property type="evidence" value="ECO:0007669"/>
    <property type="project" value="UniProtKB-UniRule"/>
</dbReference>
<dbReference type="InterPro" id="IPR054728">
    <property type="entry name" value="RsmB-like_ferredoxin"/>
</dbReference>
<gene>
    <name evidence="8" type="ORF">CKF58_00555</name>
</gene>
<feature type="active site" description="Nucleophile" evidence="5">
    <location>
        <position position="521"/>
    </location>
</feature>
<accession>A0A3A1YWM4</accession>
<evidence type="ECO:0000259" key="7">
    <source>
        <dbReference type="PROSITE" id="PS51686"/>
    </source>
</evidence>
<evidence type="ECO:0000256" key="4">
    <source>
        <dbReference type="ARBA" id="ARBA00022884"/>
    </source>
</evidence>
<keyword evidence="4 5" id="KW-0694">RNA-binding</keyword>
<dbReference type="EMBL" id="NRJG01000008">
    <property type="protein sequence ID" value="RIY40457.1"/>
    <property type="molecule type" value="Genomic_DNA"/>
</dbReference>
<dbReference type="PROSITE" id="PS51686">
    <property type="entry name" value="SAM_MT_RSMB_NOP"/>
    <property type="match status" value="1"/>
</dbReference>
<dbReference type="GO" id="GO:0070475">
    <property type="term" value="P:rRNA base methylation"/>
    <property type="evidence" value="ECO:0007669"/>
    <property type="project" value="TreeGrafter"/>
</dbReference>
<comment type="caution">
    <text evidence="5">Lacks conserved residue(s) required for the propagation of feature annotation.</text>
</comment>
<reference evidence="8 9" key="1">
    <citation type="submission" date="2017-08" db="EMBL/GenBank/DDBJ databases">
        <title>Reclassification of Bisgaard taxon 37 and 44.</title>
        <authorList>
            <person name="Christensen H."/>
        </authorList>
    </citation>
    <scope>NUCLEOTIDE SEQUENCE [LARGE SCALE GENOMIC DNA]</scope>
    <source>
        <strain evidence="8 9">111</strain>
    </source>
</reference>
<dbReference type="Gene3D" id="3.40.50.150">
    <property type="entry name" value="Vaccinia Virus protein VP39"/>
    <property type="match status" value="1"/>
</dbReference>
<dbReference type="InterPro" id="IPR001678">
    <property type="entry name" value="MeTrfase_RsmB-F_NOP2_dom"/>
</dbReference>
<dbReference type="Pfam" id="PF01029">
    <property type="entry name" value="NusB"/>
    <property type="match status" value="1"/>
</dbReference>
<dbReference type="Pfam" id="PF22458">
    <property type="entry name" value="RsmF-B_ferredox"/>
    <property type="match status" value="1"/>
</dbReference>
<keyword evidence="1 5" id="KW-0489">Methyltransferase</keyword>
<keyword evidence="9" id="KW-1185">Reference proteome</keyword>
<feature type="compositionally biased region" description="Polar residues" evidence="6">
    <location>
        <begin position="16"/>
        <end position="45"/>
    </location>
</feature>
<feature type="binding site" evidence="5">
    <location>
        <position position="405"/>
    </location>
    <ligand>
        <name>S-adenosyl-L-methionine</name>
        <dbReference type="ChEBI" id="CHEBI:59789"/>
    </ligand>
</feature>
<keyword evidence="2 5" id="KW-0808">Transferase</keyword>
<dbReference type="OrthoDB" id="9810297at2"/>
<organism evidence="8 9">
    <name type="scientific">Psittacicella hinzii</name>
    <dbReference type="NCBI Taxonomy" id="2028575"/>
    <lineage>
        <taxon>Bacteria</taxon>
        <taxon>Pseudomonadati</taxon>
        <taxon>Pseudomonadota</taxon>
        <taxon>Gammaproteobacteria</taxon>
        <taxon>Pasteurellales</taxon>
        <taxon>Psittacicellaceae</taxon>
        <taxon>Psittacicella</taxon>
    </lineage>
</organism>
<feature type="binding site" evidence="5">
    <location>
        <position position="431"/>
    </location>
    <ligand>
        <name>S-adenosyl-L-methionine</name>
        <dbReference type="ChEBI" id="CHEBI:59789"/>
    </ligand>
</feature>
<evidence type="ECO:0000256" key="5">
    <source>
        <dbReference type="PROSITE-ProRule" id="PRU01023"/>
    </source>
</evidence>
<comment type="caution">
    <text evidence="8">The sequence shown here is derived from an EMBL/GenBank/DDBJ whole genome shotgun (WGS) entry which is preliminary data.</text>
</comment>